<proteinExistence type="predicted"/>
<dbReference type="InterPro" id="IPR006530">
    <property type="entry name" value="YD"/>
</dbReference>
<reference evidence="5 6" key="1">
    <citation type="submission" date="2017-05" db="EMBL/GenBank/DDBJ databases">
        <authorList>
            <person name="Varghese N."/>
            <person name="Submissions S."/>
        </authorList>
    </citation>
    <scope>NUCLEOTIDE SEQUENCE [LARGE SCALE GENOMIC DNA]</scope>
    <source>
        <strain evidence="5 6">DSM 45474</strain>
    </source>
</reference>
<dbReference type="InterPro" id="IPR010671">
    <property type="entry name" value="Disaggr-rel_dom"/>
</dbReference>
<dbReference type="Proteomes" id="UP000315636">
    <property type="component" value="Unassembled WGS sequence"/>
</dbReference>
<dbReference type="EMBL" id="FXTI01000003">
    <property type="protein sequence ID" value="SMO52688.1"/>
    <property type="molecule type" value="Genomic_DNA"/>
</dbReference>
<accession>A0A521BZY5</accession>
<name>A0A521BZY5_9BACL</name>
<dbReference type="NCBIfam" id="NF033679">
    <property type="entry name" value="DNRLRE_dom"/>
    <property type="match status" value="2"/>
</dbReference>
<dbReference type="InterPro" id="IPR013783">
    <property type="entry name" value="Ig-like_fold"/>
</dbReference>
<dbReference type="Pfam" id="PF25275">
    <property type="entry name" value="Golvesin_C"/>
    <property type="match status" value="1"/>
</dbReference>
<dbReference type="InterPro" id="IPR031325">
    <property type="entry name" value="RHS_repeat"/>
</dbReference>
<dbReference type="Gene3D" id="2.60.40.10">
    <property type="entry name" value="Immunoglobulins"/>
    <property type="match status" value="1"/>
</dbReference>
<organism evidence="5 6">
    <name type="scientific">Melghirimyces algeriensis</name>
    <dbReference type="NCBI Taxonomy" id="910412"/>
    <lineage>
        <taxon>Bacteria</taxon>
        <taxon>Bacillati</taxon>
        <taxon>Bacillota</taxon>
        <taxon>Bacilli</taxon>
        <taxon>Bacillales</taxon>
        <taxon>Thermoactinomycetaceae</taxon>
        <taxon>Melghirimyces</taxon>
    </lineage>
</organism>
<dbReference type="Gene3D" id="2.180.10.10">
    <property type="entry name" value="RHS repeat-associated core"/>
    <property type="match status" value="4"/>
</dbReference>
<evidence type="ECO:0000259" key="2">
    <source>
        <dbReference type="Pfam" id="PF06848"/>
    </source>
</evidence>
<evidence type="ECO:0000259" key="3">
    <source>
        <dbReference type="Pfam" id="PF15534"/>
    </source>
</evidence>
<sequence>MDHAGYASLCHRNHPKIVLGDVSDEAVIADAVRLTKYATDTKKAGDQNTWHTFSVRSTVQDWLDGKSTNHGFMIKAADETLGQGGVRYEASEYAYNSESANRPKLILTYGKPGVSLDAPTKIHATGAELNWSAYQDPDGNTTDDNIVEYQVHRSVNQTFTPGPNTLVAPVSPGTTQYTDTTAEPTPADDPDPFGKAYYYMVVVKTKDGSLVPSPTQLVRLPKAGHVVQIFQGSAADTTIASGQPDTNHDTVAGEPWLEVGNNSGTYGNARAILKFNTDTLPSDATIQDADLNLWTSNTVGSGGTYDLHALTTDFDETTATWNNADASTPWTTGGGGDYDASISDYVSPITNDPKWHRWNAESIVQQWVDDPNSNHGFMVKRNDETGAGERVLFLSSEAEEQNLRPKLVVNYTTETTAHTYYAPKTPSRMIPGDEYTVEVTLTNTTDTTWSAADYVLSYKWALPDGTDKTTSGNRLETALPNDLAPGETVTVQANVKTPIQSDSGNKREAFVLKWDMRDTSTGQWMSDQSATDNLETLDQNVSVEDPTSGQLGLEKFYQYVGKNTGAGSNVMVNQYAGNTIFSYNPISNPSRGLASFLRMTYNSLDTSDSSMGYGWSLSATSLMRLGTPLDLHPKGQDWPTEVALTDGDGTSHIFELKKPDTADESTWYYQRPAGVHFYLQKDGSQAERQWVMTRPDRTQFFFDGEGFLSAIRDKNGNEMLFTYEEKKSNNKPTKFLKYITDPTSRQTLTLDYYDKGDDYSYFDGDTKTQDPNLTNPKIIDNVKSITDISGRQITFTYSDKGLMREMVDGAGTSDAKTFHFTYDATNTNKNTKLVKITDPRGNATNLDYYMPSDLETNNINKWMLQTLIDREGGETSFDFMDPDGTGGSYMESAVTDANNKTTEYRMDGFGRPETTTNAKSETTQLSWDADNNVTRLEEANGAVTTWTYDAKTGYPLTVKDAEANANNTAATTLYYETDINGYVADLTKKVTPEGRTWTFAYDSVGNLTTVTDPKGNATPTVPDDYQTTYTYDNVGQLLTATDANDNTTTYSNFHPTGYPKTITDALNHESTTAYDERGNVLSITDAKGKTSTYTYDVFGRPLKQEVPKDQDANEMIVTPAPVYDPNDNVTKTTAPNGAVTTYTYDKADQMVSTTAPKDEATDPERKTTYQYDLVGNLLKQTEPKGNLTTSNPDDFVTTYTYDDIYQVTSVTNADGDTITYEYDNVGNVVKVLDPKKTASTDSTDYTTKTTYDKNHRVTQVTDAKGHSSQVAYDLDGNKTSVTDKEGNTTEIQYDERGMVKETKVPHEDNSGTITYRTTQYVYDEVGNRTKVITPRGVKTTDNTDDFIHETKYDALNRVKEQIFPHDGVNVDSESKMVYTYDEVGNRVKVSAPPSQGQTDPDGGALRNETTYEYFDNGWVKKSVDPWDISITYDYNDLGQQISRTLTSAGGSNSRTMGWSYYPDGKLKAKSDDGIPVGKDVVLVDNSDTQNVESAGDWNTSNNVDGHQGFSYQYDYQDSGYPDTDTDNHYFTWNLNIPKDGDYEVWVSYQKYKDRATNAPYTIDYDGGSTTVEVNQNIASGSETEWKKLGTYAFKAGNTHKVTLTDDADGVVIADAVKLVRDNSTETDTEAKDFTYDYDVNGNLVTMTDNSSGAKVDTYAITYNGLNQVQKVEEKLNGTVQNTTSYTYDPNGNPLKRTHDDQIAEYQYDIRDLVDQVTNKKSTSDPDPKVTQFTYTPKGQKLKETKDNGNTVDYDYYLDGLLKHQIEKKSDGTVVNEHTIEYNANGHRVKDTAKKMNADNHADYINHVMTYEYDPRDRVTKKTKSTTGGTVLETETYQHDANNNVIQQTVDGTTTTYNYDRNRLLSASAGGTSANYNYDPFGRLNSVTSAGKVIEKYTYDGFDRVKEHSKMQEDGSTKKTSYTYDPMDRTTSRTEGTETTDLNYLGLSGEVLSEEVAGEIQKSYQYSPWGERLSMVKHNSDGTEEDSYYGYNPHTDVEVLTDENGDTRATYGYTAYGKQDEDEFTGVDKPDPQTPDQEPYNVYRFNAKRWDAVTGEIDMGFRNYDPGLNRFTTRDMYNGALADMNLATDPWNMNRYAFAGGNPISGVEIDGHIPIEVKDGDISAEEYHQVTGHTIGGTEVPWEPDMSRVKDDSSSEGTSKETSSVYGGYCISCGRSGSSGYPASYRGIQAQDRGDLLTDSQRLFLEGVGFALAVLEPTPVGEVAFASIVGLSRFERLAIRFSNGGAKGSRLINKRPSVDDILLKEDTKAHIFSKKHLNDGIMELGNDRRDIVEKFVKVIDDIDSQGLTRNGHNAVYTTINGYKTQVNFFIVKGEVKSIDGFRGWSPRNAKNAMRHQGLP</sequence>
<dbReference type="InterPro" id="IPR033803">
    <property type="entry name" value="CBD-like_Golvesin-Xly"/>
</dbReference>
<dbReference type="Gene3D" id="2.60.120.970">
    <property type="match status" value="1"/>
</dbReference>
<dbReference type="Pfam" id="PF05593">
    <property type="entry name" value="RHS_repeat"/>
    <property type="match status" value="4"/>
</dbReference>
<evidence type="ECO:0000313" key="5">
    <source>
        <dbReference type="EMBL" id="SMO52688.1"/>
    </source>
</evidence>
<dbReference type="InterPro" id="IPR050708">
    <property type="entry name" value="T6SS_VgrG/RHS"/>
</dbReference>
<feature type="domain" description="Disaggregatase-related" evidence="2">
    <location>
        <begin position="252"/>
        <end position="409"/>
    </location>
</feature>
<feature type="region of interest" description="Disordered" evidence="1">
    <location>
        <begin position="2134"/>
        <end position="2163"/>
    </location>
</feature>
<dbReference type="Pfam" id="PF15534">
    <property type="entry name" value="Ntox35"/>
    <property type="match status" value="1"/>
</dbReference>
<feature type="compositionally biased region" description="Low complexity" evidence="1">
    <location>
        <begin position="2154"/>
        <end position="2163"/>
    </location>
</feature>
<evidence type="ECO:0000313" key="6">
    <source>
        <dbReference type="Proteomes" id="UP000315636"/>
    </source>
</evidence>
<feature type="compositionally biased region" description="Basic and acidic residues" evidence="1">
    <location>
        <begin position="1925"/>
        <end position="1935"/>
    </location>
</feature>
<evidence type="ECO:0000256" key="1">
    <source>
        <dbReference type="SAM" id="MobiDB-lite"/>
    </source>
</evidence>
<evidence type="ECO:0000259" key="4">
    <source>
        <dbReference type="Pfam" id="PF25275"/>
    </source>
</evidence>
<dbReference type="InterPro" id="IPR022385">
    <property type="entry name" value="Rhs_assc_core"/>
</dbReference>
<feature type="region of interest" description="Disordered" evidence="1">
    <location>
        <begin position="1388"/>
        <end position="1407"/>
    </location>
</feature>
<feature type="region of interest" description="Disordered" evidence="1">
    <location>
        <begin position="1907"/>
        <end position="1938"/>
    </location>
</feature>
<dbReference type="PANTHER" id="PTHR32305">
    <property type="match status" value="1"/>
</dbReference>
<dbReference type="Pfam" id="PF06848">
    <property type="entry name" value="Disaggr_repeat"/>
    <property type="match status" value="1"/>
</dbReference>
<feature type="domain" description="Golvesin/Xly CBD-like" evidence="4">
    <location>
        <begin position="1481"/>
        <end position="1620"/>
    </location>
</feature>
<protein>
    <submittedName>
        <fullName evidence="5">RHS repeat-associated core domain-containing protein</fullName>
    </submittedName>
</protein>
<dbReference type="NCBIfam" id="TIGR03696">
    <property type="entry name" value="Rhs_assc_core"/>
    <property type="match status" value="1"/>
</dbReference>
<feature type="compositionally biased region" description="Basic and acidic residues" evidence="1">
    <location>
        <begin position="1907"/>
        <end position="1916"/>
    </location>
</feature>
<dbReference type="NCBIfam" id="TIGR01643">
    <property type="entry name" value="YD_repeat_2x"/>
    <property type="match status" value="6"/>
</dbReference>
<gene>
    <name evidence="5" type="ORF">SAMN06264849_10335</name>
</gene>
<feature type="domain" description="Bacterial toxin 35" evidence="3">
    <location>
        <begin position="2265"/>
        <end position="2340"/>
    </location>
</feature>
<dbReference type="RefSeq" id="WP_185956066.1">
    <property type="nucleotide sequence ID" value="NZ_FXTI01000003.1"/>
</dbReference>
<keyword evidence="6" id="KW-1185">Reference proteome</keyword>
<dbReference type="InterPro" id="IPR029109">
    <property type="entry name" value="Ntox35"/>
</dbReference>
<dbReference type="PANTHER" id="PTHR32305:SF15">
    <property type="entry name" value="PROTEIN RHSA-RELATED"/>
    <property type="match status" value="1"/>
</dbReference>